<reference evidence="1 2" key="1">
    <citation type="journal article" date="2023" name="Plants (Basel)">
        <title>Bridging the Gap: Combining Genomics and Transcriptomics Approaches to Understand Stylosanthes scabra, an Orphan Legume from the Brazilian Caatinga.</title>
        <authorList>
            <person name="Ferreira-Neto J.R.C."/>
            <person name="da Silva M.D."/>
            <person name="Binneck E."/>
            <person name="de Melo N.F."/>
            <person name="da Silva R.H."/>
            <person name="de Melo A.L.T.M."/>
            <person name="Pandolfi V."/>
            <person name="Bustamante F.O."/>
            <person name="Brasileiro-Vidal A.C."/>
            <person name="Benko-Iseppon A.M."/>
        </authorList>
    </citation>
    <scope>NUCLEOTIDE SEQUENCE [LARGE SCALE GENOMIC DNA]</scope>
    <source>
        <tissue evidence="1">Leaves</tissue>
    </source>
</reference>
<dbReference type="EMBL" id="JASCZI010151314">
    <property type="protein sequence ID" value="MED6171943.1"/>
    <property type="molecule type" value="Genomic_DNA"/>
</dbReference>
<protein>
    <submittedName>
        <fullName evidence="1">Uncharacterized protein</fullName>
    </submittedName>
</protein>
<keyword evidence="2" id="KW-1185">Reference proteome</keyword>
<accession>A0ABU6VH51</accession>
<dbReference type="Proteomes" id="UP001341840">
    <property type="component" value="Unassembled WGS sequence"/>
</dbReference>
<comment type="caution">
    <text evidence="1">The sequence shown here is derived from an EMBL/GenBank/DDBJ whole genome shotgun (WGS) entry which is preliminary data.</text>
</comment>
<proteinExistence type="predicted"/>
<gene>
    <name evidence="1" type="ORF">PIB30_045636</name>
</gene>
<sequence length="84" mass="9596">MATLPSTLKEALPTKIKVRRWLCGRRFATNSVRKRSYRAMLRVEGAEFRLPTKPQEVPEITFQPANLKTASKNLEDLVVISLQV</sequence>
<organism evidence="1 2">
    <name type="scientific">Stylosanthes scabra</name>
    <dbReference type="NCBI Taxonomy" id="79078"/>
    <lineage>
        <taxon>Eukaryota</taxon>
        <taxon>Viridiplantae</taxon>
        <taxon>Streptophyta</taxon>
        <taxon>Embryophyta</taxon>
        <taxon>Tracheophyta</taxon>
        <taxon>Spermatophyta</taxon>
        <taxon>Magnoliopsida</taxon>
        <taxon>eudicotyledons</taxon>
        <taxon>Gunneridae</taxon>
        <taxon>Pentapetalae</taxon>
        <taxon>rosids</taxon>
        <taxon>fabids</taxon>
        <taxon>Fabales</taxon>
        <taxon>Fabaceae</taxon>
        <taxon>Papilionoideae</taxon>
        <taxon>50 kb inversion clade</taxon>
        <taxon>dalbergioids sensu lato</taxon>
        <taxon>Dalbergieae</taxon>
        <taxon>Pterocarpus clade</taxon>
        <taxon>Stylosanthes</taxon>
    </lineage>
</organism>
<evidence type="ECO:0000313" key="2">
    <source>
        <dbReference type="Proteomes" id="UP001341840"/>
    </source>
</evidence>
<evidence type="ECO:0000313" key="1">
    <source>
        <dbReference type="EMBL" id="MED6171943.1"/>
    </source>
</evidence>
<name>A0ABU6VH51_9FABA</name>